<dbReference type="AlphaFoldDB" id="A0A9D4E563"/>
<comment type="caution">
    <text evidence="2">The sequence shown here is derived from an EMBL/GenBank/DDBJ whole genome shotgun (WGS) entry which is preliminary data.</text>
</comment>
<reference evidence="2" key="2">
    <citation type="submission" date="2020-11" db="EMBL/GenBank/DDBJ databases">
        <authorList>
            <person name="McCartney M.A."/>
            <person name="Auch B."/>
            <person name="Kono T."/>
            <person name="Mallez S."/>
            <person name="Becker A."/>
            <person name="Gohl D.M."/>
            <person name="Silverstein K.A.T."/>
            <person name="Koren S."/>
            <person name="Bechman K.B."/>
            <person name="Herman A."/>
            <person name="Abrahante J.E."/>
            <person name="Garbe J."/>
        </authorList>
    </citation>
    <scope>NUCLEOTIDE SEQUENCE</scope>
    <source>
        <strain evidence="2">Duluth1</strain>
        <tissue evidence="2">Whole animal</tissue>
    </source>
</reference>
<sequence>MVYPVDAYECTVVNQTFLFTGNKKGGVAMKVSCMGYAYDLHMAVVCLSEAEKGKGFTPRRTHRCPTNATPAKQTTISLPVPSLPSPKQPTQAILHPLSRSLRQQVVSCFKSPPKAAVAHSHPLSIKHPGQEPSRIAANKRPES</sequence>
<organism evidence="2 3">
    <name type="scientific">Dreissena polymorpha</name>
    <name type="common">Zebra mussel</name>
    <name type="synonym">Mytilus polymorpha</name>
    <dbReference type="NCBI Taxonomy" id="45954"/>
    <lineage>
        <taxon>Eukaryota</taxon>
        <taxon>Metazoa</taxon>
        <taxon>Spiralia</taxon>
        <taxon>Lophotrochozoa</taxon>
        <taxon>Mollusca</taxon>
        <taxon>Bivalvia</taxon>
        <taxon>Autobranchia</taxon>
        <taxon>Heteroconchia</taxon>
        <taxon>Euheterodonta</taxon>
        <taxon>Imparidentia</taxon>
        <taxon>Neoheterodontei</taxon>
        <taxon>Myida</taxon>
        <taxon>Dreissenoidea</taxon>
        <taxon>Dreissenidae</taxon>
        <taxon>Dreissena</taxon>
    </lineage>
</organism>
<name>A0A9D4E563_DREPO</name>
<feature type="compositionally biased region" description="Polar residues" evidence="1">
    <location>
        <begin position="64"/>
        <end position="77"/>
    </location>
</feature>
<reference evidence="2" key="1">
    <citation type="journal article" date="2019" name="bioRxiv">
        <title>The Genome of the Zebra Mussel, Dreissena polymorpha: A Resource for Invasive Species Research.</title>
        <authorList>
            <person name="McCartney M.A."/>
            <person name="Auch B."/>
            <person name="Kono T."/>
            <person name="Mallez S."/>
            <person name="Zhang Y."/>
            <person name="Obille A."/>
            <person name="Becker A."/>
            <person name="Abrahante J.E."/>
            <person name="Garbe J."/>
            <person name="Badalamenti J.P."/>
            <person name="Herman A."/>
            <person name="Mangelson H."/>
            <person name="Liachko I."/>
            <person name="Sullivan S."/>
            <person name="Sone E.D."/>
            <person name="Koren S."/>
            <person name="Silverstein K.A.T."/>
            <person name="Beckman K.B."/>
            <person name="Gohl D.M."/>
        </authorList>
    </citation>
    <scope>NUCLEOTIDE SEQUENCE</scope>
    <source>
        <strain evidence="2">Duluth1</strain>
        <tissue evidence="2">Whole animal</tissue>
    </source>
</reference>
<evidence type="ECO:0000313" key="2">
    <source>
        <dbReference type="EMBL" id="KAH3772394.1"/>
    </source>
</evidence>
<accession>A0A9D4E563</accession>
<proteinExistence type="predicted"/>
<gene>
    <name evidence="2" type="ORF">DPMN_173731</name>
</gene>
<protein>
    <submittedName>
        <fullName evidence="2">Uncharacterized protein</fullName>
    </submittedName>
</protein>
<feature type="region of interest" description="Disordered" evidence="1">
    <location>
        <begin position="53"/>
        <end position="90"/>
    </location>
</feature>
<evidence type="ECO:0000256" key="1">
    <source>
        <dbReference type="SAM" id="MobiDB-lite"/>
    </source>
</evidence>
<evidence type="ECO:0000313" key="3">
    <source>
        <dbReference type="Proteomes" id="UP000828390"/>
    </source>
</evidence>
<dbReference type="Proteomes" id="UP000828390">
    <property type="component" value="Unassembled WGS sequence"/>
</dbReference>
<feature type="region of interest" description="Disordered" evidence="1">
    <location>
        <begin position="112"/>
        <end position="143"/>
    </location>
</feature>
<dbReference type="EMBL" id="JAIWYP010000009">
    <property type="protein sequence ID" value="KAH3772394.1"/>
    <property type="molecule type" value="Genomic_DNA"/>
</dbReference>
<keyword evidence="3" id="KW-1185">Reference proteome</keyword>